<organism evidence="2">
    <name type="scientific">marine sediment metagenome</name>
    <dbReference type="NCBI Taxonomy" id="412755"/>
    <lineage>
        <taxon>unclassified sequences</taxon>
        <taxon>metagenomes</taxon>
        <taxon>ecological metagenomes</taxon>
    </lineage>
</organism>
<dbReference type="InterPro" id="IPR029052">
    <property type="entry name" value="Metallo-depent_PP-like"/>
</dbReference>
<comment type="caution">
    <text evidence="2">The sequence shown here is derived from an EMBL/GenBank/DDBJ whole genome shotgun (WGS) entry which is preliminary data.</text>
</comment>
<protein>
    <recommendedName>
        <fullName evidence="1">Calcineurin-like phosphoesterase domain-containing protein</fullName>
    </recommendedName>
</protein>
<dbReference type="AlphaFoldDB" id="A0A0F9JNC0"/>
<gene>
    <name evidence="2" type="ORF">LCGC14_1736540</name>
</gene>
<dbReference type="GO" id="GO:0016787">
    <property type="term" value="F:hydrolase activity"/>
    <property type="evidence" value="ECO:0007669"/>
    <property type="project" value="InterPro"/>
</dbReference>
<accession>A0A0F9JNC0</accession>
<feature type="domain" description="Calcineurin-like phosphoesterase" evidence="1">
    <location>
        <begin position="53"/>
        <end position="217"/>
    </location>
</feature>
<name>A0A0F9JNC0_9ZZZZ</name>
<evidence type="ECO:0000313" key="2">
    <source>
        <dbReference type="EMBL" id="KKM07176.1"/>
    </source>
</evidence>
<reference evidence="2" key="1">
    <citation type="journal article" date="2015" name="Nature">
        <title>Complex archaea that bridge the gap between prokaryotes and eukaryotes.</title>
        <authorList>
            <person name="Spang A."/>
            <person name="Saw J.H."/>
            <person name="Jorgensen S.L."/>
            <person name="Zaremba-Niedzwiedzka K."/>
            <person name="Martijn J."/>
            <person name="Lind A.E."/>
            <person name="van Eijk R."/>
            <person name="Schleper C."/>
            <person name="Guy L."/>
            <person name="Ettema T.J."/>
        </authorList>
    </citation>
    <scope>NUCLEOTIDE SEQUENCE</scope>
</reference>
<dbReference type="EMBL" id="LAZR01015828">
    <property type="protein sequence ID" value="KKM07176.1"/>
    <property type="molecule type" value="Genomic_DNA"/>
</dbReference>
<sequence>MKTLVPATSQDFLRELLSKAPKDIVKFSNKMIYGEQTKYVRVKIPDKFKRIEITMLTDVQFGHEACQLDKVIKQIEWIKSNPRRFVLFGGDMIDAATSLSVASPYENTMNPFQQVVEFVRLLMPIRHRILGYVGGNHEHRTKKLGDFSLGSFIASFLQIPYSHGKQIIDINYGEHKTFMVDLWHGSGSARTKGAKAQMLQRFMQQGDSQLYLCGHLHDVVLLFDWRQKRHNGGIKLEKIAGVMSSSFLNYWNTYAEIAGLPPSDTMMARVILEANGHWEVTLR</sequence>
<dbReference type="Pfam" id="PF00149">
    <property type="entry name" value="Metallophos"/>
    <property type="match status" value="1"/>
</dbReference>
<dbReference type="InterPro" id="IPR004843">
    <property type="entry name" value="Calcineurin-like_PHP"/>
</dbReference>
<proteinExistence type="predicted"/>
<evidence type="ECO:0000259" key="1">
    <source>
        <dbReference type="Pfam" id="PF00149"/>
    </source>
</evidence>
<dbReference type="SUPFAM" id="SSF56300">
    <property type="entry name" value="Metallo-dependent phosphatases"/>
    <property type="match status" value="1"/>
</dbReference>